<keyword evidence="3" id="KW-1185">Reference proteome</keyword>
<dbReference type="Proteomes" id="UP001469553">
    <property type="component" value="Unassembled WGS sequence"/>
</dbReference>
<gene>
    <name evidence="2" type="ORF">AMECASPLE_009851</name>
</gene>
<feature type="signal peptide" evidence="1">
    <location>
        <begin position="1"/>
        <end position="19"/>
    </location>
</feature>
<evidence type="ECO:0000313" key="3">
    <source>
        <dbReference type="Proteomes" id="UP001469553"/>
    </source>
</evidence>
<accession>A0ABV0YYE4</accession>
<reference evidence="2 3" key="1">
    <citation type="submission" date="2021-06" db="EMBL/GenBank/DDBJ databases">
        <authorList>
            <person name="Palmer J.M."/>
        </authorList>
    </citation>
    <scope>NUCLEOTIDE SEQUENCE [LARGE SCALE GENOMIC DNA]</scope>
    <source>
        <strain evidence="2 3">AS_MEX2019</strain>
        <tissue evidence="2">Muscle</tissue>
    </source>
</reference>
<feature type="chain" id="PRO_5047222057" evidence="1">
    <location>
        <begin position="20"/>
        <end position="131"/>
    </location>
</feature>
<proteinExistence type="predicted"/>
<keyword evidence="1" id="KW-0732">Signal</keyword>
<sequence length="131" mass="14218">MRSAGKYCVFLLLLKSVLSDSGTSNQVVLLDTTTVLGELDWKTFPVNGDLEFGCLDSPWRSTSETLKADGKLRVGLTENNSCYLNLAPLHGLGWPAIFNFSWVLCKQDALLPLPPPFPEDTCGPAQNCVAG</sequence>
<comment type="caution">
    <text evidence="2">The sequence shown here is derived from an EMBL/GenBank/DDBJ whole genome shotgun (WGS) entry which is preliminary data.</text>
</comment>
<evidence type="ECO:0000313" key="2">
    <source>
        <dbReference type="EMBL" id="MEQ2298885.1"/>
    </source>
</evidence>
<evidence type="ECO:0000256" key="1">
    <source>
        <dbReference type="SAM" id="SignalP"/>
    </source>
</evidence>
<dbReference type="EMBL" id="JAHRIP010047584">
    <property type="protein sequence ID" value="MEQ2298885.1"/>
    <property type="molecule type" value="Genomic_DNA"/>
</dbReference>
<name>A0ABV0YYE4_9TELE</name>
<protein>
    <submittedName>
        <fullName evidence="2">Uncharacterized protein</fullName>
    </submittedName>
</protein>
<organism evidence="2 3">
    <name type="scientific">Ameca splendens</name>
    <dbReference type="NCBI Taxonomy" id="208324"/>
    <lineage>
        <taxon>Eukaryota</taxon>
        <taxon>Metazoa</taxon>
        <taxon>Chordata</taxon>
        <taxon>Craniata</taxon>
        <taxon>Vertebrata</taxon>
        <taxon>Euteleostomi</taxon>
        <taxon>Actinopterygii</taxon>
        <taxon>Neopterygii</taxon>
        <taxon>Teleostei</taxon>
        <taxon>Neoteleostei</taxon>
        <taxon>Acanthomorphata</taxon>
        <taxon>Ovalentaria</taxon>
        <taxon>Atherinomorphae</taxon>
        <taxon>Cyprinodontiformes</taxon>
        <taxon>Goodeidae</taxon>
        <taxon>Ameca</taxon>
    </lineage>
</organism>